<keyword evidence="13" id="KW-0539">Nucleus</keyword>
<dbReference type="Gene3D" id="1.20.58.1880">
    <property type="match status" value="1"/>
</dbReference>
<dbReference type="SMART" id="SM00717">
    <property type="entry name" value="SANT"/>
    <property type="match status" value="2"/>
</dbReference>
<feature type="compositionally biased region" description="Polar residues" evidence="15">
    <location>
        <begin position="302"/>
        <end position="313"/>
    </location>
</feature>
<dbReference type="PANTHER" id="PTHR16089">
    <property type="entry name" value="REST COREPRESSOR COREST PROTEIN-RELATED"/>
    <property type="match status" value="1"/>
</dbReference>
<dbReference type="InterPro" id="IPR009057">
    <property type="entry name" value="Homeodomain-like_sf"/>
</dbReference>
<evidence type="ECO:0000256" key="12">
    <source>
        <dbReference type="ARBA" id="ARBA00023163"/>
    </source>
</evidence>
<evidence type="ECO:0000256" key="5">
    <source>
        <dbReference type="ARBA" id="ARBA00022491"/>
    </source>
</evidence>
<feature type="compositionally biased region" description="Polar residues" evidence="15">
    <location>
        <begin position="366"/>
        <end position="378"/>
    </location>
</feature>
<evidence type="ECO:0000259" key="16">
    <source>
        <dbReference type="PROSITE" id="PS50192"/>
    </source>
</evidence>
<dbReference type="InterPro" id="IPR006012">
    <property type="entry name" value="Syntaxin/epimorphin_CS"/>
</dbReference>
<dbReference type="GO" id="GO:0005484">
    <property type="term" value="F:SNAP receptor activity"/>
    <property type="evidence" value="ECO:0007669"/>
    <property type="project" value="InterPro"/>
</dbReference>
<dbReference type="PANTHER" id="PTHR16089:SF28">
    <property type="entry name" value="REST COREPRESSOR"/>
    <property type="match status" value="1"/>
</dbReference>
<feature type="domain" description="T-SNARE coiled-coil homology" evidence="16">
    <location>
        <begin position="227"/>
        <end position="282"/>
    </location>
</feature>
<dbReference type="PROSITE" id="PS00914">
    <property type="entry name" value="SYNTAXIN"/>
    <property type="match status" value="1"/>
</dbReference>
<dbReference type="GO" id="GO:0016192">
    <property type="term" value="P:vesicle-mediated transport"/>
    <property type="evidence" value="ECO:0007669"/>
    <property type="project" value="InterPro"/>
</dbReference>
<evidence type="ECO:0000259" key="18">
    <source>
        <dbReference type="PROSITE" id="PS51293"/>
    </source>
</evidence>
<dbReference type="GO" id="GO:0006886">
    <property type="term" value="P:intracellular protein transport"/>
    <property type="evidence" value="ECO:0007669"/>
    <property type="project" value="InterPro"/>
</dbReference>
<keyword evidence="12" id="KW-0804">Transcription</keyword>
<keyword evidence="9" id="KW-0862">Zinc</keyword>
<feature type="region of interest" description="Disordered" evidence="15">
    <location>
        <begin position="302"/>
        <end position="378"/>
    </location>
</feature>
<keyword evidence="4" id="KW-0813">Transport</keyword>
<feature type="domain" description="ELM2" evidence="17">
    <location>
        <begin position="797"/>
        <end position="882"/>
    </location>
</feature>
<dbReference type="SMART" id="SM00397">
    <property type="entry name" value="t_SNARE"/>
    <property type="match status" value="1"/>
</dbReference>
<dbReference type="PROSITE" id="PS51293">
    <property type="entry name" value="SANT"/>
    <property type="match status" value="2"/>
</dbReference>
<keyword evidence="6" id="KW-0479">Metal-binding</keyword>
<dbReference type="GO" id="GO:0016020">
    <property type="term" value="C:membrane"/>
    <property type="evidence" value="ECO:0007669"/>
    <property type="project" value="UniProtKB-SubCell"/>
</dbReference>
<proteinExistence type="inferred from homology"/>
<evidence type="ECO:0000256" key="13">
    <source>
        <dbReference type="ARBA" id="ARBA00023242"/>
    </source>
</evidence>
<keyword evidence="11" id="KW-0238">DNA-binding</keyword>
<feature type="compositionally biased region" description="Basic and acidic residues" evidence="15">
    <location>
        <begin position="538"/>
        <end position="568"/>
    </location>
</feature>
<organism evidence="19 22">
    <name type="scientific">Parascaris univalens</name>
    <name type="common">Nematode worm</name>
    <dbReference type="NCBI Taxonomy" id="6257"/>
    <lineage>
        <taxon>Eukaryota</taxon>
        <taxon>Metazoa</taxon>
        <taxon>Ecdysozoa</taxon>
        <taxon>Nematoda</taxon>
        <taxon>Chromadorea</taxon>
        <taxon>Rhabditida</taxon>
        <taxon>Spirurina</taxon>
        <taxon>Ascaridomorpha</taxon>
        <taxon>Ascaridoidea</taxon>
        <taxon>Ascarididae</taxon>
        <taxon>Parascaris</taxon>
    </lineage>
</organism>
<dbReference type="InterPro" id="IPR051066">
    <property type="entry name" value="Trans_reg/Corepressor"/>
</dbReference>
<keyword evidence="8" id="KW-0532">Neurotransmitter transport</keyword>
<dbReference type="Gene3D" id="1.10.10.60">
    <property type="entry name" value="Homeodomain-like"/>
    <property type="match status" value="1"/>
</dbReference>
<dbReference type="AlphaFoldDB" id="A0A915B9U4"/>
<dbReference type="PROSITE" id="PS51156">
    <property type="entry name" value="ELM2"/>
    <property type="match status" value="1"/>
</dbReference>
<evidence type="ECO:0000313" key="21">
    <source>
        <dbReference type="WBParaSite" id="PgR030_g015_t15"/>
    </source>
</evidence>
<dbReference type="SUPFAM" id="SSF47661">
    <property type="entry name" value="t-snare proteins"/>
    <property type="match status" value="1"/>
</dbReference>
<dbReference type="PROSITE" id="PS50192">
    <property type="entry name" value="T_SNARE"/>
    <property type="match status" value="1"/>
</dbReference>
<evidence type="ECO:0000256" key="7">
    <source>
        <dbReference type="ARBA" id="ARBA00022771"/>
    </source>
</evidence>
<protein>
    <submittedName>
        <fullName evidence="20 21">REST corepressor</fullName>
    </submittedName>
</protein>
<evidence type="ECO:0000256" key="1">
    <source>
        <dbReference type="ARBA" id="ARBA00004123"/>
    </source>
</evidence>
<feature type="region of interest" description="Disordered" evidence="15">
    <location>
        <begin position="538"/>
        <end position="582"/>
    </location>
</feature>
<evidence type="ECO:0000256" key="9">
    <source>
        <dbReference type="ARBA" id="ARBA00022833"/>
    </source>
</evidence>
<dbReference type="InterPro" id="IPR001005">
    <property type="entry name" value="SANT/Myb"/>
</dbReference>
<dbReference type="Proteomes" id="UP000887569">
    <property type="component" value="Unplaced"/>
</dbReference>
<dbReference type="WBParaSite" id="PgR030_g015_t15">
    <property type="protein sequence ID" value="PgR030_g015_t15"/>
    <property type="gene ID" value="PgR030_g015"/>
</dbReference>
<dbReference type="GO" id="GO:0000118">
    <property type="term" value="C:histone deacetylase complex"/>
    <property type="evidence" value="ECO:0007669"/>
    <property type="project" value="TreeGrafter"/>
</dbReference>
<evidence type="ECO:0000256" key="4">
    <source>
        <dbReference type="ARBA" id="ARBA00022448"/>
    </source>
</evidence>
<evidence type="ECO:0000313" key="22">
    <source>
        <dbReference type="WBParaSite" id="PgR030_g015_t16"/>
    </source>
</evidence>
<evidence type="ECO:0000256" key="10">
    <source>
        <dbReference type="ARBA" id="ARBA00023015"/>
    </source>
</evidence>
<feature type="compositionally biased region" description="Basic and acidic residues" evidence="15">
    <location>
        <begin position="355"/>
        <end position="365"/>
    </location>
</feature>
<keyword evidence="10" id="KW-0805">Transcription regulation</keyword>
<dbReference type="Pfam" id="PF00249">
    <property type="entry name" value="Myb_DNA-binding"/>
    <property type="match status" value="1"/>
</dbReference>
<keyword evidence="7" id="KW-0863">Zinc-finger</keyword>
<dbReference type="CDD" id="cd15845">
    <property type="entry name" value="SNARE_syntaxin16"/>
    <property type="match status" value="1"/>
</dbReference>
<dbReference type="GO" id="GO:0003677">
    <property type="term" value="F:DNA binding"/>
    <property type="evidence" value="ECO:0007669"/>
    <property type="project" value="UniProtKB-KW"/>
</dbReference>
<evidence type="ECO:0000313" key="20">
    <source>
        <dbReference type="WBParaSite" id="PgR030_g015_t04"/>
    </source>
</evidence>
<sequence>MGTLSVQPPAGTVRNLTEVFLLLRNNWQQNKFMYANNAINSKDENMSLVVLDEEAGLASTGMSNRIPPEWVNYLDETQYEFTRIRSRLKQIRDLQQSHIAKPSFVDDVDEQKKIDSSTEEVTQMLAHCQRLIGFIEKADIKHGTQQALMQKNVVATLRLTLNNMANEFRSSQANYLRKIEARKETVDSYLLSSSSGWINTDVLNDAPVDNADEGLTMEQIQMLLQNADIVKERERDVMSVSKSIVELNSLFKDLASMIVDQGTILDRIDYNVEQSTLKARRTMPSKGDEAIAADVVQKVQANVSGDGKTANSSTHREAEVESTSGSAPKNLKDERNSVDGNYEDNQQNVDASEEDSGKDAEENRISESVNEAHQMQGGMTSDIKFLDEGKQESSEAPQQPKGEDRLMEALLSMNDNIKQAVNAESNTDNVLCIDIKKSAAEFSENNPEDMNFLEDDEEFDLREGQQTIHKNPSNSVAASFPVGEDWEANADSLLNDGEGDANTKVTADILDEMDFFEEVRERGIRGFSPLGTTTTITHVDECVSQKRDNSKSERRQFGRSQSKTDEKFPSSPIDFDGEKSREGFGDMDTNNLLLAESAITEDELLGFSAVGEEEYVHNNIYWTRSSNEQLNEDILSERIDQLEGYSIESDIGDTAIYTDGQIISELLKNILDIVENSSAFDSQNRFDLVEDEDKYYECANHDDHVLENVTDDSAEFLDSKEKSMDRLQILEDEGSRRVEHSDESGNEGSGDDRSSMSVQCENDEECNHEKVVSMDALSEETLAASSHSTAYRLPTNLEIREGIDYQCAVEEVHECEELSRPESGDRDYCLWLPEPMLDNDAIDDYLSVALGVYGIEQDRALYILYTCRYDFNVACREIKKRRVLKEEWTEEDISSFLRAFKSFGKQFSKIRKVMPHKSTAQVVNFYYDMKKELHLKAILEQRAEEGIEDDSTNASDSEEQSDERRLVGSCENCGNVDSNLKEAGKKSLCSTCYAYCRGSPRRYPHVMTSFERERNDNKHMKCPLKMVDVVESFADFYVQYFVDEKDEEAASAQMAAEDNDVVIVQPAADDNALISQSSCLTKKYRKEKFKKMMQEKEKLALRERSRCVRMQHEDSLQVEHHLSGGIEKYRQLAAEWTNIVDRASVKTSWSQQEIFEAFLGFRHFGRDFEAIARCLPTKNVDMVKQFYEQHKERADRLIKKYESALEENRKRIDFERLYEVVAPPPEVVELE</sequence>
<dbReference type="GO" id="GO:0005667">
    <property type="term" value="C:transcription regulator complex"/>
    <property type="evidence" value="ECO:0007669"/>
    <property type="project" value="TreeGrafter"/>
</dbReference>
<evidence type="ECO:0000256" key="3">
    <source>
        <dbReference type="ARBA" id="ARBA00009063"/>
    </source>
</evidence>
<feature type="compositionally biased region" description="Basic and acidic residues" evidence="15">
    <location>
        <begin position="730"/>
        <end position="743"/>
    </location>
</feature>
<keyword evidence="14" id="KW-0175">Coiled coil</keyword>
<dbReference type="GO" id="GO:0003714">
    <property type="term" value="F:transcription corepressor activity"/>
    <property type="evidence" value="ECO:0007669"/>
    <property type="project" value="TreeGrafter"/>
</dbReference>
<comment type="subcellular location">
    <subcellularLocation>
        <location evidence="2">Membrane</location>
        <topology evidence="2">Single-pass type IV membrane protein</topology>
    </subcellularLocation>
    <subcellularLocation>
        <location evidence="1">Nucleus</location>
    </subcellularLocation>
</comment>
<dbReference type="CDD" id="cd00167">
    <property type="entry name" value="SANT"/>
    <property type="match status" value="1"/>
</dbReference>
<dbReference type="GO" id="GO:0006836">
    <property type="term" value="P:neurotransmitter transport"/>
    <property type="evidence" value="ECO:0007669"/>
    <property type="project" value="UniProtKB-KW"/>
</dbReference>
<evidence type="ECO:0000313" key="19">
    <source>
        <dbReference type="Proteomes" id="UP000887569"/>
    </source>
</evidence>
<evidence type="ECO:0000256" key="6">
    <source>
        <dbReference type="ARBA" id="ARBA00022723"/>
    </source>
</evidence>
<evidence type="ECO:0000256" key="14">
    <source>
        <dbReference type="SAM" id="Coils"/>
    </source>
</evidence>
<dbReference type="InterPro" id="IPR000727">
    <property type="entry name" value="T_SNARE_dom"/>
</dbReference>
<dbReference type="FunFam" id="1.10.10.60:FF:000012">
    <property type="entry name" value="Metastasis-associated 1 family, member 3"/>
    <property type="match status" value="1"/>
</dbReference>
<evidence type="ECO:0000256" key="11">
    <source>
        <dbReference type="ARBA" id="ARBA00023125"/>
    </source>
</evidence>
<feature type="domain" description="SANT" evidence="18">
    <location>
        <begin position="883"/>
        <end position="934"/>
    </location>
</feature>
<feature type="domain" description="SANT" evidence="18">
    <location>
        <begin position="1144"/>
        <end position="1195"/>
    </location>
</feature>
<feature type="region of interest" description="Disordered" evidence="15">
    <location>
        <begin position="730"/>
        <end position="765"/>
    </location>
</feature>
<feature type="coiled-coil region" evidence="14">
    <location>
        <begin position="1184"/>
        <end position="1211"/>
    </location>
</feature>
<reference evidence="20 21" key="1">
    <citation type="submission" date="2022-11" db="UniProtKB">
        <authorList>
            <consortium name="WormBaseParasite"/>
        </authorList>
    </citation>
    <scope>IDENTIFICATION</scope>
</reference>
<dbReference type="WBParaSite" id="PgR030_g015_t16">
    <property type="protein sequence ID" value="PgR030_g015_t16"/>
    <property type="gene ID" value="PgR030_g015"/>
</dbReference>
<evidence type="ECO:0000256" key="2">
    <source>
        <dbReference type="ARBA" id="ARBA00004211"/>
    </source>
</evidence>
<dbReference type="InterPro" id="IPR017884">
    <property type="entry name" value="SANT_dom"/>
</dbReference>
<evidence type="ECO:0000256" key="8">
    <source>
        <dbReference type="ARBA" id="ARBA00022775"/>
    </source>
</evidence>
<dbReference type="GO" id="GO:0008270">
    <property type="term" value="F:zinc ion binding"/>
    <property type="evidence" value="ECO:0007669"/>
    <property type="project" value="UniProtKB-KW"/>
</dbReference>
<accession>A0A915B9U4</accession>
<dbReference type="Gene3D" id="1.20.58.70">
    <property type="match status" value="1"/>
</dbReference>
<keyword evidence="5" id="KW-0678">Repressor</keyword>
<dbReference type="SUPFAM" id="SSF46689">
    <property type="entry name" value="Homeodomain-like"/>
    <property type="match status" value="2"/>
</dbReference>
<keyword evidence="19" id="KW-1185">Reference proteome</keyword>
<evidence type="ECO:0000256" key="15">
    <source>
        <dbReference type="SAM" id="MobiDB-lite"/>
    </source>
</evidence>
<dbReference type="Gene3D" id="4.10.1240.50">
    <property type="match status" value="1"/>
</dbReference>
<dbReference type="GO" id="GO:0006357">
    <property type="term" value="P:regulation of transcription by RNA polymerase II"/>
    <property type="evidence" value="ECO:0007669"/>
    <property type="project" value="TreeGrafter"/>
</dbReference>
<dbReference type="WBParaSite" id="PgR030_g015_t04">
    <property type="protein sequence ID" value="PgR030_g015_t04"/>
    <property type="gene ID" value="PgR030_g015"/>
</dbReference>
<evidence type="ECO:0000259" key="17">
    <source>
        <dbReference type="PROSITE" id="PS51156"/>
    </source>
</evidence>
<dbReference type="InterPro" id="IPR000949">
    <property type="entry name" value="ELM2_dom"/>
</dbReference>
<comment type="similarity">
    <text evidence="3">Belongs to the syntaxin family.</text>
</comment>
<dbReference type="InterPro" id="IPR010989">
    <property type="entry name" value="SNARE"/>
</dbReference>
<name>A0A915B9U4_PARUN</name>